<organism evidence="2 3">
    <name type="scientific">Melanomma pulvis-pyrius CBS 109.77</name>
    <dbReference type="NCBI Taxonomy" id="1314802"/>
    <lineage>
        <taxon>Eukaryota</taxon>
        <taxon>Fungi</taxon>
        <taxon>Dikarya</taxon>
        <taxon>Ascomycota</taxon>
        <taxon>Pezizomycotina</taxon>
        <taxon>Dothideomycetes</taxon>
        <taxon>Pleosporomycetidae</taxon>
        <taxon>Pleosporales</taxon>
        <taxon>Melanommataceae</taxon>
        <taxon>Melanomma</taxon>
    </lineage>
</organism>
<gene>
    <name evidence="2" type="ORF">K505DRAFT_389821</name>
</gene>
<evidence type="ECO:0000256" key="1">
    <source>
        <dbReference type="SAM" id="Coils"/>
    </source>
</evidence>
<proteinExistence type="predicted"/>
<dbReference type="EMBL" id="MU002039">
    <property type="protein sequence ID" value="KAF2791071.1"/>
    <property type="molecule type" value="Genomic_DNA"/>
</dbReference>
<keyword evidence="1" id="KW-0175">Coiled coil</keyword>
<protein>
    <submittedName>
        <fullName evidence="2">Uncharacterized protein</fullName>
    </submittedName>
</protein>
<name>A0A6A6X4A7_9PLEO</name>
<evidence type="ECO:0000313" key="2">
    <source>
        <dbReference type="EMBL" id="KAF2791071.1"/>
    </source>
</evidence>
<accession>A0A6A6X4A7</accession>
<sequence length="231" mass="26610">MSDMERPVIKHTFLNITTTPEFIKYYQTISQTTIDLNEARKAGAQEAITQLEEQAQKIRIEYLNHLIEEFVKTDRPDLPFLLFVDAELSKQAQQELTNRLTQKHNGNPPKGIPWLPEKSLLPALRQERMEKQNPTCVEIAFIGGEDRQWRAKPGVGLWNYTYKCRPRHCGWSPDETCPHGLMTIIGKRPPGWIDGKGWDEAYFHQGPAEYVKPAEHVEHGEEIESMDTGDD</sequence>
<evidence type="ECO:0000313" key="3">
    <source>
        <dbReference type="Proteomes" id="UP000799757"/>
    </source>
</evidence>
<dbReference type="Proteomes" id="UP000799757">
    <property type="component" value="Unassembled WGS sequence"/>
</dbReference>
<keyword evidence="3" id="KW-1185">Reference proteome</keyword>
<reference evidence="2" key="1">
    <citation type="journal article" date="2020" name="Stud. Mycol.">
        <title>101 Dothideomycetes genomes: a test case for predicting lifestyles and emergence of pathogens.</title>
        <authorList>
            <person name="Haridas S."/>
            <person name="Albert R."/>
            <person name="Binder M."/>
            <person name="Bloem J."/>
            <person name="Labutti K."/>
            <person name="Salamov A."/>
            <person name="Andreopoulos B."/>
            <person name="Baker S."/>
            <person name="Barry K."/>
            <person name="Bills G."/>
            <person name="Bluhm B."/>
            <person name="Cannon C."/>
            <person name="Castanera R."/>
            <person name="Culley D."/>
            <person name="Daum C."/>
            <person name="Ezra D."/>
            <person name="Gonzalez J."/>
            <person name="Henrissat B."/>
            <person name="Kuo A."/>
            <person name="Liang C."/>
            <person name="Lipzen A."/>
            <person name="Lutzoni F."/>
            <person name="Magnuson J."/>
            <person name="Mondo S."/>
            <person name="Nolan M."/>
            <person name="Ohm R."/>
            <person name="Pangilinan J."/>
            <person name="Park H.-J."/>
            <person name="Ramirez L."/>
            <person name="Alfaro M."/>
            <person name="Sun H."/>
            <person name="Tritt A."/>
            <person name="Yoshinaga Y."/>
            <person name="Zwiers L.-H."/>
            <person name="Turgeon B."/>
            <person name="Goodwin S."/>
            <person name="Spatafora J."/>
            <person name="Crous P."/>
            <person name="Grigoriev I."/>
        </authorList>
    </citation>
    <scope>NUCLEOTIDE SEQUENCE</scope>
    <source>
        <strain evidence="2">CBS 109.77</strain>
    </source>
</reference>
<feature type="coiled-coil region" evidence="1">
    <location>
        <begin position="34"/>
        <end position="68"/>
    </location>
</feature>
<dbReference type="AlphaFoldDB" id="A0A6A6X4A7"/>